<feature type="compositionally biased region" description="Basic and acidic residues" evidence="1">
    <location>
        <begin position="322"/>
        <end position="335"/>
    </location>
</feature>
<dbReference type="InterPro" id="IPR005162">
    <property type="entry name" value="Retrotrans_gag_dom"/>
</dbReference>
<reference evidence="4 5" key="1">
    <citation type="submission" date="2020-12" db="EMBL/GenBank/DDBJ databases">
        <title>Concerted genomic and epigenomic changes stabilize Arabidopsis allopolyploids.</title>
        <authorList>
            <person name="Chen Z."/>
        </authorList>
    </citation>
    <scope>NUCLEOTIDE SEQUENCE [LARGE SCALE GENOMIC DNA]</scope>
    <source>
        <strain evidence="4">As9502</strain>
        <tissue evidence="4">Leaf</tissue>
    </source>
</reference>
<dbReference type="Pfam" id="PF03732">
    <property type="entry name" value="Retrotrans_gag"/>
    <property type="match status" value="1"/>
</dbReference>
<comment type="caution">
    <text evidence="4">The sequence shown here is derived from an EMBL/GenBank/DDBJ whole genome shotgun (WGS) entry which is preliminary data.</text>
</comment>
<evidence type="ECO:0000313" key="5">
    <source>
        <dbReference type="Proteomes" id="UP000694251"/>
    </source>
</evidence>
<sequence>MIQRNKFYGLPMEDPLDHLDEFDRLCNLTKITGVSEDGFKIWLFPFSLGDKAHIWEKNLRHDSITTWDDCKKAFLVKFFSNARTARLRNEISGFSQKNGESFCEAWERFKGYTNQCPQHGFKQASLLSTLYKGVLPRIRMLLGIPSNGNFQNKNVEEGWELQKHVHFLVDDEQYEVQDGEGNQLEEVSYINNQGGYKGYNNFKTNNPNLSYRRSNVVNPQDQVYPPQQQQVSPILVLNDKRMLLSRIQNRALSPPKRYLTPSPHVAARGLSEPSYIGSSRREQASFKIDHSVSSQEEEAMQEEETFNSLVGNTRSRRSSKASSREFSRNKADITRGKKPVGRRLELVDEDSEEEMVSPEEADQTDKGGGDLELEKCATQNKYYKLLKRNEFLGTRYPHPETMERLDIYDDVYYMFKQCCLNIHMFQPMEGYEEETIQFLSSVEWFIYGESEDDGIRPDGSLGYLEFCVYDVEYRLSIEHVELMYGFPSGKDTSHRFDKKELHSFWTTLGSKHGFSSSWTKSNEIRSPVVRYFYRSLASALFARDKNGTFVNGELELMETAL</sequence>
<proteinExistence type="predicted"/>
<organism evidence="4 5">
    <name type="scientific">Arabidopsis suecica</name>
    <name type="common">Swedish thale-cress</name>
    <name type="synonym">Cardaminopsis suecica</name>
    <dbReference type="NCBI Taxonomy" id="45249"/>
    <lineage>
        <taxon>Eukaryota</taxon>
        <taxon>Viridiplantae</taxon>
        <taxon>Streptophyta</taxon>
        <taxon>Embryophyta</taxon>
        <taxon>Tracheophyta</taxon>
        <taxon>Spermatophyta</taxon>
        <taxon>Magnoliopsida</taxon>
        <taxon>eudicotyledons</taxon>
        <taxon>Gunneridae</taxon>
        <taxon>Pentapetalae</taxon>
        <taxon>rosids</taxon>
        <taxon>malvids</taxon>
        <taxon>Brassicales</taxon>
        <taxon>Brassicaceae</taxon>
        <taxon>Camelineae</taxon>
        <taxon>Arabidopsis</taxon>
    </lineage>
</organism>
<dbReference type="Pfam" id="PF03078">
    <property type="entry name" value="ATHILA"/>
    <property type="match status" value="1"/>
</dbReference>
<feature type="compositionally biased region" description="Acidic residues" evidence="1">
    <location>
        <begin position="347"/>
        <end position="362"/>
    </location>
</feature>
<dbReference type="OrthoDB" id="1298831at2759"/>
<keyword evidence="5" id="KW-1185">Reference proteome</keyword>
<dbReference type="EMBL" id="JAEFBJ010000120">
    <property type="protein sequence ID" value="KAG7529794.1"/>
    <property type="molecule type" value="Genomic_DNA"/>
</dbReference>
<name>A0A8T1XAX2_ARASU</name>
<dbReference type="Proteomes" id="UP000694251">
    <property type="component" value="Unassembled WGS sequence"/>
</dbReference>
<evidence type="ECO:0000313" key="4">
    <source>
        <dbReference type="EMBL" id="KAG7529794.1"/>
    </source>
</evidence>
<feature type="compositionally biased region" description="Acidic residues" evidence="1">
    <location>
        <begin position="295"/>
        <end position="305"/>
    </location>
</feature>
<evidence type="ECO:0008006" key="6">
    <source>
        <dbReference type="Google" id="ProtNLM"/>
    </source>
</evidence>
<protein>
    <recommendedName>
        <fullName evidence="6">Retrotransposon gag domain-containing protein</fullName>
    </recommendedName>
</protein>
<evidence type="ECO:0000259" key="2">
    <source>
        <dbReference type="Pfam" id="PF03078"/>
    </source>
</evidence>
<dbReference type="PANTHER" id="PTHR33223">
    <property type="entry name" value="CCHC-TYPE DOMAIN-CONTAINING PROTEIN"/>
    <property type="match status" value="1"/>
</dbReference>
<dbReference type="InterPro" id="IPR004312">
    <property type="entry name" value="ATHILA_Orf1_C"/>
</dbReference>
<dbReference type="AlphaFoldDB" id="A0A8T1XAX2"/>
<feature type="domain" description="Retrotransposon gag" evidence="3">
    <location>
        <begin position="43"/>
        <end position="134"/>
    </location>
</feature>
<dbReference type="PANTHER" id="PTHR33223:SF11">
    <property type="entry name" value="ELEMENT PROTEIN, PUTATIVE-RELATED"/>
    <property type="match status" value="1"/>
</dbReference>
<evidence type="ECO:0000259" key="3">
    <source>
        <dbReference type="Pfam" id="PF03732"/>
    </source>
</evidence>
<accession>A0A8T1XAX2</accession>
<evidence type="ECO:0000256" key="1">
    <source>
        <dbReference type="SAM" id="MobiDB-lite"/>
    </source>
</evidence>
<gene>
    <name evidence="4" type="ORF">ISN44_Un120g000070</name>
</gene>
<feature type="region of interest" description="Disordered" evidence="1">
    <location>
        <begin position="294"/>
        <end position="371"/>
    </location>
</feature>
<feature type="domain" description="Arabidopsis retrotransposon Orf1 C-terminal" evidence="2">
    <location>
        <begin position="329"/>
        <end position="561"/>
    </location>
</feature>